<feature type="signal peptide" evidence="2">
    <location>
        <begin position="1"/>
        <end position="25"/>
    </location>
</feature>
<protein>
    <submittedName>
        <fullName evidence="3">Uncharacterized protein</fullName>
    </submittedName>
</protein>
<name>A0A395MKI2_9HYPO</name>
<dbReference type="EMBL" id="PXXK01000211">
    <property type="protein sequence ID" value="RFN48394.1"/>
    <property type="molecule type" value="Genomic_DNA"/>
</dbReference>
<gene>
    <name evidence="3" type="ORF">FIE12Z_7354</name>
</gene>
<feature type="chain" id="PRO_5017223091" evidence="2">
    <location>
        <begin position="26"/>
        <end position="686"/>
    </location>
</feature>
<dbReference type="AlphaFoldDB" id="A0A395MKI2"/>
<feature type="compositionally biased region" description="Polar residues" evidence="1">
    <location>
        <begin position="382"/>
        <end position="394"/>
    </location>
</feature>
<evidence type="ECO:0000313" key="4">
    <source>
        <dbReference type="Proteomes" id="UP000265631"/>
    </source>
</evidence>
<dbReference type="Proteomes" id="UP000265631">
    <property type="component" value="Unassembled WGS sequence"/>
</dbReference>
<feature type="region of interest" description="Disordered" evidence="1">
    <location>
        <begin position="250"/>
        <end position="340"/>
    </location>
</feature>
<evidence type="ECO:0000313" key="3">
    <source>
        <dbReference type="EMBL" id="RFN48394.1"/>
    </source>
</evidence>
<evidence type="ECO:0000256" key="1">
    <source>
        <dbReference type="SAM" id="MobiDB-lite"/>
    </source>
</evidence>
<keyword evidence="4" id="KW-1185">Reference proteome</keyword>
<sequence length="686" mass="70966">MLAASRQWAGWLLLVSSVIISRANALVITAANSSSVSTRSTDIPPIITSAPGIAEPFQVNTCSYYNATESRTLWNDPWCSMYVGTVDLVFWPTTGNHSYPSTYRDTVSDYTFTSPSVYMIVNTMYGSNACGPLGPSASREIFAFDLTEVSTLVPYTDDIANTRRETRQLYLSDLDTHCTRSFNRSELATQTRPVKGDDTRCNPFLTVPKKFKEYGYPYWLHCGIKDNKFGIFDPPYAIPAVDELVPARTTTAEKPDTDKPTAVPSATAKPPPSAGSLETATASQHKTDPAPGGSSGDKPTANPGNPQSTVVGTANAGRPSTHQAGAGDIASPAGPGASDHSSILQVTQVNNAKPTNVDPANTKAIHSPGDNNAEAGDGLSASRGSLGNSDNSEPNPVGPVITKAVDNSGDNSAGPSDSPGASEVTRGHPNSAAVTPVGPMGTEAIYGPGNNNAEAGNSPAASQVSQGNPNDSKPTNEGPMNTKAVDSSGDSNDSHREDGGQDILSHHGNPEAMPTTAGHARHSGPGENLQSAVDSSNTDGPAIIPSMESDSTTIFDGVASTVANQVVSLGTAGLEVVNKDTGETSTYAVPAAGASQSDGGLIPASIAVYNGHTLERGGPAVTVTNAVVMTPYPASPTKNPETSVNTASLDKSSSAVSAVRNSSAHKVTQGTYVIVLALVAYGWVYL</sequence>
<reference evidence="3 4" key="1">
    <citation type="journal article" date="2018" name="PLoS Pathog.">
        <title>Evolution of structural diversity of trichothecenes, a family of toxins produced by plant pathogenic and entomopathogenic fungi.</title>
        <authorList>
            <person name="Proctor R.H."/>
            <person name="McCormick S.P."/>
            <person name="Kim H.S."/>
            <person name="Cardoza R.E."/>
            <person name="Stanley A.M."/>
            <person name="Lindo L."/>
            <person name="Kelly A."/>
            <person name="Brown D.W."/>
            <person name="Lee T."/>
            <person name="Vaughan M.M."/>
            <person name="Alexander N.J."/>
            <person name="Busman M."/>
            <person name="Gutierrez S."/>
        </authorList>
    </citation>
    <scope>NUCLEOTIDE SEQUENCE [LARGE SCALE GENOMIC DNA]</scope>
    <source>
        <strain evidence="3 4">NRRL 13405</strain>
    </source>
</reference>
<dbReference type="STRING" id="2594813.A0A395MKI2"/>
<comment type="caution">
    <text evidence="3">The sequence shown here is derived from an EMBL/GenBank/DDBJ whole genome shotgun (WGS) entry which is preliminary data.</text>
</comment>
<organism evidence="3 4">
    <name type="scientific">Fusarium flagelliforme</name>
    <dbReference type="NCBI Taxonomy" id="2675880"/>
    <lineage>
        <taxon>Eukaryota</taxon>
        <taxon>Fungi</taxon>
        <taxon>Dikarya</taxon>
        <taxon>Ascomycota</taxon>
        <taxon>Pezizomycotina</taxon>
        <taxon>Sordariomycetes</taxon>
        <taxon>Hypocreomycetidae</taxon>
        <taxon>Hypocreales</taxon>
        <taxon>Nectriaceae</taxon>
        <taxon>Fusarium</taxon>
        <taxon>Fusarium incarnatum-equiseti species complex</taxon>
    </lineage>
</organism>
<feature type="compositionally biased region" description="Basic and acidic residues" evidence="1">
    <location>
        <begin position="492"/>
        <end position="509"/>
    </location>
</feature>
<accession>A0A395MKI2</accession>
<feature type="compositionally biased region" description="Polar residues" evidence="1">
    <location>
        <begin position="528"/>
        <end position="539"/>
    </location>
</feature>
<keyword evidence="2" id="KW-0732">Signal</keyword>
<evidence type="ECO:0000256" key="2">
    <source>
        <dbReference type="SAM" id="SignalP"/>
    </source>
</evidence>
<proteinExistence type="predicted"/>
<feature type="region of interest" description="Disordered" evidence="1">
    <location>
        <begin position="353"/>
        <end position="548"/>
    </location>
</feature>
<feature type="compositionally biased region" description="Polar residues" evidence="1">
    <location>
        <begin position="449"/>
        <end position="491"/>
    </location>
</feature>
<feature type="compositionally biased region" description="Polar residues" evidence="1">
    <location>
        <begin position="302"/>
        <end position="323"/>
    </location>
</feature>